<organism evidence="9">
    <name type="scientific">Arundo donax</name>
    <name type="common">Giant reed</name>
    <name type="synonym">Donax arundinaceus</name>
    <dbReference type="NCBI Taxonomy" id="35708"/>
    <lineage>
        <taxon>Eukaryota</taxon>
        <taxon>Viridiplantae</taxon>
        <taxon>Streptophyta</taxon>
        <taxon>Embryophyta</taxon>
        <taxon>Tracheophyta</taxon>
        <taxon>Spermatophyta</taxon>
        <taxon>Magnoliopsida</taxon>
        <taxon>Liliopsida</taxon>
        <taxon>Poales</taxon>
        <taxon>Poaceae</taxon>
        <taxon>PACMAD clade</taxon>
        <taxon>Arundinoideae</taxon>
        <taxon>Arundineae</taxon>
        <taxon>Arundo</taxon>
    </lineage>
</organism>
<feature type="domain" description="S-locus glycoprotein" evidence="8">
    <location>
        <begin position="123"/>
        <end position="197"/>
    </location>
</feature>
<protein>
    <recommendedName>
        <fullName evidence="2">non-specific serine/threonine protein kinase</fullName>
        <ecNumber evidence="2">2.7.11.1</ecNumber>
    </recommendedName>
</protein>
<reference evidence="9" key="1">
    <citation type="submission" date="2014-09" db="EMBL/GenBank/DDBJ databases">
        <authorList>
            <person name="Magalhaes I.L.F."/>
            <person name="Oliveira U."/>
            <person name="Santos F.R."/>
            <person name="Vidigal T.H.D.A."/>
            <person name="Brescovit A.D."/>
            <person name="Santos A.J."/>
        </authorList>
    </citation>
    <scope>NUCLEOTIDE SEQUENCE</scope>
    <source>
        <tissue evidence="9">Shoot tissue taken approximately 20 cm above the soil surface</tissue>
    </source>
</reference>
<evidence type="ECO:0000259" key="8">
    <source>
        <dbReference type="Pfam" id="PF00954"/>
    </source>
</evidence>
<evidence type="ECO:0000256" key="5">
    <source>
        <dbReference type="ARBA" id="ARBA00023170"/>
    </source>
</evidence>
<dbReference type="GO" id="GO:0016020">
    <property type="term" value="C:membrane"/>
    <property type="evidence" value="ECO:0007669"/>
    <property type="project" value="UniProtKB-SubCell"/>
</dbReference>
<dbReference type="InterPro" id="IPR036426">
    <property type="entry name" value="Bulb-type_lectin_dom_sf"/>
</dbReference>
<dbReference type="FunFam" id="2.90.10.10:FF:000026">
    <property type="entry name" value="Serine/threonine-protein kinase"/>
    <property type="match status" value="1"/>
</dbReference>
<name>A0A0A8ZET5_ARUDO</name>
<dbReference type="PANTHER" id="PTHR47976">
    <property type="entry name" value="G-TYPE LECTIN S-RECEPTOR-LIKE SERINE/THREONINE-PROTEIN KINASE SD2-5"/>
    <property type="match status" value="1"/>
</dbReference>
<keyword evidence="5" id="KW-0675">Receptor</keyword>
<dbReference type="InterPro" id="IPR051343">
    <property type="entry name" value="G-type_lectin_kinases/EP1-like"/>
</dbReference>
<accession>A0A0A8ZET5</accession>
<evidence type="ECO:0000256" key="2">
    <source>
        <dbReference type="ARBA" id="ARBA00012513"/>
    </source>
</evidence>
<comment type="catalytic activity">
    <reaction evidence="6">
        <text>L-threonyl-[protein] + ATP = O-phospho-L-threonyl-[protein] + ADP + H(+)</text>
        <dbReference type="Rhea" id="RHEA:46608"/>
        <dbReference type="Rhea" id="RHEA-COMP:11060"/>
        <dbReference type="Rhea" id="RHEA-COMP:11605"/>
        <dbReference type="ChEBI" id="CHEBI:15378"/>
        <dbReference type="ChEBI" id="CHEBI:30013"/>
        <dbReference type="ChEBI" id="CHEBI:30616"/>
        <dbReference type="ChEBI" id="CHEBI:61977"/>
        <dbReference type="ChEBI" id="CHEBI:456216"/>
        <dbReference type="EC" id="2.7.11.1"/>
    </reaction>
</comment>
<dbReference type="GO" id="GO:0004674">
    <property type="term" value="F:protein serine/threonine kinase activity"/>
    <property type="evidence" value="ECO:0007669"/>
    <property type="project" value="UniProtKB-EC"/>
</dbReference>
<keyword evidence="3" id="KW-0732">Signal</keyword>
<dbReference type="PANTHER" id="PTHR47976:SF82">
    <property type="entry name" value="RECEPTOR-LIKE SERINE_THREONINE-PROTEIN KINASE"/>
    <property type="match status" value="1"/>
</dbReference>
<dbReference type="EC" id="2.7.11.1" evidence="2"/>
<reference evidence="9" key="2">
    <citation type="journal article" date="2015" name="Data Brief">
        <title>Shoot transcriptome of the giant reed, Arundo donax.</title>
        <authorList>
            <person name="Barrero R.A."/>
            <person name="Guerrero F.D."/>
            <person name="Moolhuijzen P."/>
            <person name="Goolsby J.A."/>
            <person name="Tidwell J."/>
            <person name="Bellgard S.E."/>
            <person name="Bellgard M.I."/>
        </authorList>
    </citation>
    <scope>NUCLEOTIDE SEQUENCE</scope>
    <source>
        <tissue evidence="9">Shoot tissue taken approximately 20 cm above the soil surface</tissue>
    </source>
</reference>
<evidence type="ECO:0000256" key="7">
    <source>
        <dbReference type="ARBA" id="ARBA00048679"/>
    </source>
</evidence>
<comment type="subcellular location">
    <subcellularLocation>
        <location evidence="1">Membrane</location>
        <topology evidence="1">Single-pass type I membrane protein</topology>
    </subcellularLocation>
</comment>
<proteinExistence type="predicted"/>
<dbReference type="Pfam" id="PF00954">
    <property type="entry name" value="S_locus_glycop"/>
    <property type="match status" value="1"/>
</dbReference>
<dbReference type="SUPFAM" id="SSF51110">
    <property type="entry name" value="alpha-D-mannose-specific plant lectins"/>
    <property type="match status" value="2"/>
</dbReference>
<sequence length="305" mass="33491">MLDSGNFVLYDLKKQAIWSTFGSPTDTLLPGQDLPPGSQLFSSVSDINHATGKYRLFNQQDGNLVMYPVGAIDPDSSYWNTGTYGKGLLLTLSLDPNGTLWMFDQNTTYTNVLFLTNQSSNGSPDTDVYFRLTLDADGILRLYSHVFLRQGRELMTEVKWLKPSSDRCLVKGVCGPNSFCQVSAKGETSCSCLPGFEFLSTSQSGCWRMQGGGCTGNSSNDDIRPLATMVEVKNTSWSDNSFAVPPPTTSIEACKALCLSDCACEIAMFDSYCSKQMLPMRYGKMVPGSNTTLFVKVYTYEPTSV</sequence>
<dbReference type="AlphaFoldDB" id="A0A0A8ZET5"/>
<dbReference type="InterPro" id="IPR000858">
    <property type="entry name" value="S_locus_glycoprot_dom"/>
</dbReference>
<dbReference type="Gene3D" id="2.90.10.10">
    <property type="entry name" value="Bulb-type lectin domain"/>
    <property type="match status" value="1"/>
</dbReference>
<evidence type="ECO:0000313" key="9">
    <source>
        <dbReference type="EMBL" id="JAD35250.1"/>
    </source>
</evidence>
<evidence type="ECO:0000256" key="4">
    <source>
        <dbReference type="ARBA" id="ARBA00023157"/>
    </source>
</evidence>
<evidence type="ECO:0000256" key="1">
    <source>
        <dbReference type="ARBA" id="ARBA00004479"/>
    </source>
</evidence>
<evidence type="ECO:0000256" key="6">
    <source>
        <dbReference type="ARBA" id="ARBA00047899"/>
    </source>
</evidence>
<evidence type="ECO:0000256" key="3">
    <source>
        <dbReference type="ARBA" id="ARBA00022729"/>
    </source>
</evidence>
<keyword evidence="4" id="KW-1015">Disulfide bond</keyword>
<comment type="catalytic activity">
    <reaction evidence="7">
        <text>L-seryl-[protein] + ATP = O-phospho-L-seryl-[protein] + ADP + H(+)</text>
        <dbReference type="Rhea" id="RHEA:17989"/>
        <dbReference type="Rhea" id="RHEA-COMP:9863"/>
        <dbReference type="Rhea" id="RHEA-COMP:11604"/>
        <dbReference type="ChEBI" id="CHEBI:15378"/>
        <dbReference type="ChEBI" id="CHEBI:29999"/>
        <dbReference type="ChEBI" id="CHEBI:30616"/>
        <dbReference type="ChEBI" id="CHEBI:83421"/>
        <dbReference type="ChEBI" id="CHEBI:456216"/>
        <dbReference type="EC" id="2.7.11.1"/>
    </reaction>
</comment>
<dbReference type="GO" id="GO:0048544">
    <property type="term" value="P:recognition of pollen"/>
    <property type="evidence" value="ECO:0007669"/>
    <property type="project" value="InterPro"/>
</dbReference>
<dbReference type="EMBL" id="GBRH01262645">
    <property type="protein sequence ID" value="JAD35250.1"/>
    <property type="molecule type" value="Transcribed_RNA"/>
</dbReference>